<gene>
    <name evidence="3" type="ORF">H9L15_11745</name>
</gene>
<reference evidence="3 4" key="1">
    <citation type="submission" date="2020-08" db="EMBL/GenBank/DDBJ databases">
        <title>Genome sequence of Sphingomonas daechungensis KACC 18115T.</title>
        <authorList>
            <person name="Hyun D.-W."/>
            <person name="Bae J.-W."/>
        </authorList>
    </citation>
    <scope>NUCLEOTIDE SEQUENCE [LARGE SCALE GENOMIC DNA]</scope>
    <source>
        <strain evidence="3 4">KACC 18115</strain>
    </source>
</reference>
<dbReference type="SUPFAM" id="SSF50630">
    <property type="entry name" value="Acid proteases"/>
    <property type="match status" value="1"/>
</dbReference>
<dbReference type="Gene3D" id="2.40.70.10">
    <property type="entry name" value="Acid Proteases"/>
    <property type="match status" value="2"/>
</dbReference>
<protein>
    <submittedName>
        <fullName evidence="3">Retropepsin-like domain-containing protein</fullName>
    </submittedName>
</protein>
<dbReference type="Pfam" id="PF13650">
    <property type="entry name" value="Asp_protease_2"/>
    <property type="match status" value="2"/>
</dbReference>
<dbReference type="InterPro" id="IPR021109">
    <property type="entry name" value="Peptidase_aspartic_dom_sf"/>
</dbReference>
<feature type="domain" description="Peptidase A2" evidence="2">
    <location>
        <begin position="19"/>
        <end position="104"/>
    </location>
</feature>
<sequence length="258" mass="27047">MALHNGRLFIPAKIAGVSTEALLDSGAEGTIVDPTFAKQANLPKGEAIKIKGSGGEAPARVIPGIAVEALGISYEPEALVVTDLSEISSRLLEHPTHAIIGRELFDASRLRIDIRNGSIDPASPDQVPPGQRLDLAGHAGIEAIPVTVNGLAARAEFDLGNGSEVLISRAMAERLKLKVEGRKSGGGIGGEVQRDLVKLDSLQVAGVTFRDVTAAIDDQPSANDFNVGISILRNFLITTDFKGRAIWLEPVGAVPASQ</sequence>
<evidence type="ECO:0000313" key="3">
    <source>
        <dbReference type="EMBL" id="QNP42770.1"/>
    </source>
</evidence>
<accession>A0ABX6SZ98</accession>
<keyword evidence="1" id="KW-0378">Hydrolase</keyword>
<dbReference type="InterPro" id="IPR001995">
    <property type="entry name" value="Peptidase_A2_cat"/>
</dbReference>
<organism evidence="3 4">
    <name type="scientific">Sphingomonas daechungensis</name>
    <dbReference type="NCBI Taxonomy" id="1176646"/>
    <lineage>
        <taxon>Bacteria</taxon>
        <taxon>Pseudomonadati</taxon>
        <taxon>Pseudomonadota</taxon>
        <taxon>Alphaproteobacteria</taxon>
        <taxon>Sphingomonadales</taxon>
        <taxon>Sphingomonadaceae</taxon>
        <taxon>Sphingomonas</taxon>
    </lineage>
</organism>
<dbReference type="EMBL" id="CP060780">
    <property type="protein sequence ID" value="QNP42770.1"/>
    <property type="molecule type" value="Genomic_DNA"/>
</dbReference>
<dbReference type="Proteomes" id="UP000516134">
    <property type="component" value="Chromosome"/>
</dbReference>
<name>A0ABX6SZ98_9SPHN</name>
<keyword evidence="4" id="KW-1185">Reference proteome</keyword>
<evidence type="ECO:0000313" key="4">
    <source>
        <dbReference type="Proteomes" id="UP000516134"/>
    </source>
</evidence>
<evidence type="ECO:0000259" key="2">
    <source>
        <dbReference type="PROSITE" id="PS50175"/>
    </source>
</evidence>
<proteinExistence type="predicted"/>
<evidence type="ECO:0000256" key="1">
    <source>
        <dbReference type="ARBA" id="ARBA00022801"/>
    </source>
</evidence>
<dbReference type="PROSITE" id="PS50175">
    <property type="entry name" value="ASP_PROT_RETROV"/>
    <property type="match status" value="1"/>
</dbReference>